<accession>A0A498I5C3</accession>
<dbReference type="Proteomes" id="UP000290289">
    <property type="component" value="Chromosome 14"/>
</dbReference>
<name>A0A498I5C3_MALDO</name>
<evidence type="ECO:0000313" key="2">
    <source>
        <dbReference type="EMBL" id="RXH76671.1"/>
    </source>
</evidence>
<evidence type="ECO:0000313" key="3">
    <source>
        <dbReference type="Proteomes" id="UP000290289"/>
    </source>
</evidence>
<organism evidence="2 3">
    <name type="scientific">Malus domestica</name>
    <name type="common">Apple</name>
    <name type="synonym">Pyrus malus</name>
    <dbReference type="NCBI Taxonomy" id="3750"/>
    <lineage>
        <taxon>Eukaryota</taxon>
        <taxon>Viridiplantae</taxon>
        <taxon>Streptophyta</taxon>
        <taxon>Embryophyta</taxon>
        <taxon>Tracheophyta</taxon>
        <taxon>Spermatophyta</taxon>
        <taxon>Magnoliopsida</taxon>
        <taxon>eudicotyledons</taxon>
        <taxon>Gunneridae</taxon>
        <taxon>Pentapetalae</taxon>
        <taxon>rosids</taxon>
        <taxon>fabids</taxon>
        <taxon>Rosales</taxon>
        <taxon>Rosaceae</taxon>
        <taxon>Amygdaloideae</taxon>
        <taxon>Maleae</taxon>
        <taxon>Malus</taxon>
    </lineage>
</organism>
<reference evidence="2 3" key="1">
    <citation type="submission" date="2018-10" db="EMBL/GenBank/DDBJ databases">
        <title>A high-quality apple genome assembly.</title>
        <authorList>
            <person name="Hu J."/>
        </authorList>
    </citation>
    <scope>NUCLEOTIDE SEQUENCE [LARGE SCALE GENOMIC DNA]</scope>
    <source>
        <strain evidence="3">cv. HFTH1</strain>
        <tissue evidence="2">Young leaf</tissue>
    </source>
</reference>
<proteinExistence type="predicted"/>
<comment type="caution">
    <text evidence="2">The sequence shown here is derived from an EMBL/GenBank/DDBJ whole genome shotgun (WGS) entry which is preliminary data.</text>
</comment>
<keyword evidence="3" id="KW-1185">Reference proteome</keyword>
<protein>
    <submittedName>
        <fullName evidence="2">Uncharacterized protein</fullName>
    </submittedName>
</protein>
<feature type="region of interest" description="Disordered" evidence="1">
    <location>
        <begin position="47"/>
        <end position="89"/>
    </location>
</feature>
<evidence type="ECO:0000256" key="1">
    <source>
        <dbReference type="SAM" id="MobiDB-lite"/>
    </source>
</evidence>
<feature type="compositionally biased region" description="Basic and acidic residues" evidence="1">
    <location>
        <begin position="62"/>
        <end position="80"/>
    </location>
</feature>
<feature type="compositionally biased region" description="Polar residues" evidence="1">
    <location>
        <begin position="47"/>
        <end position="61"/>
    </location>
</feature>
<gene>
    <name evidence="2" type="ORF">DVH24_019559</name>
</gene>
<dbReference type="AlphaFoldDB" id="A0A498I5C3"/>
<sequence>MPMISQKRNNLFCQQESHLCHPSHGLHMLSKLLQLLLTINGASGTSLHHTHSQPVIGTRETSYQHRDATRSQLDDTHNDLPTEPPTRNMSAVRHRHMSINGSVPNLPDERLVRGACRLVKTNRIVRITQVNIKVVIDPVHRRTHDKVVHSLLAHDMGAIVR</sequence>
<dbReference type="EMBL" id="RDQH01000340">
    <property type="protein sequence ID" value="RXH76671.1"/>
    <property type="molecule type" value="Genomic_DNA"/>
</dbReference>